<evidence type="ECO:0000313" key="6">
    <source>
        <dbReference type="EMBL" id="EBT1055507.1"/>
    </source>
</evidence>
<evidence type="ECO:0000313" key="16">
    <source>
        <dbReference type="EMBL" id="EDC9900110.1"/>
    </source>
</evidence>
<evidence type="ECO:0000313" key="8">
    <source>
        <dbReference type="EMBL" id="EBT5051310.1"/>
    </source>
</evidence>
<sequence length="76" mass="8433">MFRTEIAADPDRRLDAIVFTLYLRPQVHFLSKPGRTVALFCLAEGLSYDIVAVLPELLVGINDCAPCLPMPIPNSF</sequence>
<evidence type="ECO:0000313" key="9">
    <source>
        <dbReference type="EMBL" id="EBT6455189.1"/>
    </source>
</evidence>
<dbReference type="EMBL" id="AAKEBT010000001">
    <property type="protein sequence ID" value="ECR0595573.1"/>
    <property type="molecule type" value="Genomic_DNA"/>
</dbReference>
<evidence type="ECO:0000313" key="11">
    <source>
        <dbReference type="EMBL" id="ECK3484053.1"/>
    </source>
</evidence>
<evidence type="ECO:0000313" key="14">
    <source>
        <dbReference type="EMBL" id="ECW7414985.1"/>
    </source>
</evidence>
<dbReference type="EMBL" id="AAGXQV010000001">
    <property type="protein sequence ID" value="EBT1055507.1"/>
    <property type="molecule type" value="Genomic_DNA"/>
</dbReference>
<evidence type="ECO:0000313" key="12">
    <source>
        <dbReference type="EMBL" id="ECQ8048326.1"/>
    </source>
</evidence>
<comment type="caution">
    <text evidence="13">The sequence shown here is derived from an EMBL/GenBank/DDBJ whole genome shotgun (WGS) entry which is preliminary data.</text>
</comment>
<dbReference type="EMBL" id="AALSSJ010000006">
    <property type="protein sequence ID" value="EDC9900110.1"/>
    <property type="molecule type" value="Genomic_DNA"/>
</dbReference>
<dbReference type="EMBL" id="AALOPI010000001">
    <property type="protein sequence ID" value="EDB7718143.1"/>
    <property type="molecule type" value="Genomic_DNA"/>
</dbReference>
<dbReference type="EMBL" id="AAGMHD010000003">
    <property type="protein sequence ID" value="EBP6082285.1"/>
    <property type="molecule type" value="Genomic_DNA"/>
</dbReference>
<evidence type="ECO:0000313" key="7">
    <source>
        <dbReference type="EMBL" id="EBT1068168.1"/>
    </source>
</evidence>
<gene>
    <name evidence="4" type="ORF">A7D75_02145</name>
    <name evidence="2" type="ORF">AA138_06235</name>
    <name evidence="5" type="ORF">B9909_04460</name>
    <name evidence="3" type="ORF">BCN38_04455</name>
    <name evidence="16" type="ORF">BMU90_08985</name>
    <name evidence="6" type="ORF">CIM79_04460</name>
    <name evidence="7" type="ORF">CIM98_02145</name>
    <name evidence="8" type="ORF">CLE07_04775</name>
    <name evidence="9" type="ORF">COQ59_03745</name>
    <name evidence="1" type="ORF">ED89_04850</name>
    <name evidence="12" type="ORF">F0070_03795</name>
    <name evidence="13" type="ORF">F0867_02145</name>
    <name evidence="14" type="ORF">F3427_02145</name>
    <name evidence="15" type="ORF">F9250_03745</name>
    <name evidence="10" type="ORF">FQW17_04780</name>
    <name evidence="11" type="ORF">FRI52_19575</name>
</gene>
<evidence type="ECO:0000313" key="5">
    <source>
        <dbReference type="EMBL" id="EBR7797726.1"/>
    </source>
</evidence>
<dbReference type="EMBL" id="AAGTJG010000001">
    <property type="protein sequence ID" value="EBR7797726.1"/>
    <property type="molecule type" value="Genomic_DNA"/>
</dbReference>
<dbReference type="EMBL" id="AAGQAI010000001">
    <property type="protein sequence ID" value="EBQ7609565.1"/>
    <property type="molecule type" value="Genomic_DNA"/>
</dbReference>
<dbReference type="EMBL" id="AAKXKL010000001">
    <property type="protein sequence ID" value="ECW7414985.1"/>
    <property type="molecule type" value="Genomic_DNA"/>
</dbReference>
<dbReference type="EMBL" id="AAJBMS010000047">
    <property type="protein sequence ID" value="ECK3484053.1"/>
    <property type="molecule type" value="Genomic_DNA"/>
</dbReference>
<dbReference type="EMBL" id="AAGXRC010000001">
    <property type="protein sequence ID" value="EBT1068168.1"/>
    <property type="molecule type" value="Genomic_DNA"/>
</dbReference>
<dbReference type="EMBL" id="AAGOWD010000001">
    <property type="protein sequence ID" value="EBQ3970137.1"/>
    <property type="molecule type" value="Genomic_DNA"/>
</dbReference>
<evidence type="ECO:0000313" key="1">
    <source>
        <dbReference type="EMBL" id="EBO9809872.1"/>
    </source>
</evidence>
<dbReference type="EMBL" id="AAKCZA010000001">
    <property type="protein sequence ID" value="ECQ8048326.1"/>
    <property type="molecule type" value="Genomic_DNA"/>
</dbReference>
<dbReference type="EMBL" id="AAGZLD010000001">
    <property type="protein sequence ID" value="EBT6455189.1"/>
    <property type="molecule type" value="Genomic_DNA"/>
</dbReference>
<evidence type="ECO:0000313" key="3">
    <source>
        <dbReference type="EMBL" id="EBQ3970137.1"/>
    </source>
</evidence>
<evidence type="ECO:0000313" key="10">
    <source>
        <dbReference type="EMBL" id="ECK1907086.1"/>
    </source>
</evidence>
<dbReference type="EMBL" id="AAJAWM010000001">
    <property type="protein sequence ID" value="ECK1907086.1"/>
    <property type="molecule type" value="Genomic_DNA"/>
</dbReference>
<evidence type="ECO:0000313" key="15">
    <source>
        <dbReference type="EMBL" id="EDB7718143.1"/>
    </source>
</evidence>
<evidence type="ECO:0000313" key="13">
    <source>
        <dbReference type="EMBL" id="ECR0595573.1"/>
    </source>
</evidence>
<reference evidence="13" key="2">
    <citation type="submission" date="2019-09" db="EMBL/GenBank/DDBJ databases">
        <authorList>
            <consortium name="PulseNet: The National Subtyping Network for Foodborne Disease Surveillance"/>
            <person name="Tarr C.L."/>
            <person name="Trees E."/>
            <person name="Katz L.S."/>
            <person name="Carleton-Romer H.A."/>
            <person name="Stroika S."/>
            <person name="Kucerova Z."/>
            <person name="Roache K.F."/>
            <person name="Sabol A.L."/>
            <person name="Besser J."/>
            <person name="Gerner-Smidt P."/>
        </authorList>
    </citation>
    <scope>NUCLEOTIDE SEQUENCE</scope>
    <source>
        <strain evidence="1">2012K-1447</strain>
        <strain evidence="16">PNUSAS004398</strain>
        <strain evidence="6">PNUSAS016898</strain>
        <strain evidence="7">PNUSAS018993</strain>
        <strain evidence="8">PNUSAS021923</strain>
        <strain evidence="9">PNUSAS022650</strain>
        <strain evidence="10">PNUSAS085550</strain>
        <strain evidence="11">PNUSAS085929</strain>
        <strain evidence="12">PNUSAS091413</strain>
        <strain evidence="13">PNUSAS095700</strain>
        <strain evidence="14">PNUSAS099941</strain>
        <strain evidence="15">PNUSAS105786</strain>
    </source>
</reference>
<dbReference type="AlphaFoldDB" id="A0A5V2PHB2"/>
<reference evidence="2" key="1">
    <citation type="submission" date="2018-07" db="EMBL/GenBank/DDBJ databases">
        <authorList>
            <consortium name="GenomeTrakr network: Whole genome sequencing for foodborne pathogen traceback"/>
        </authorList>
    </citation>
    <scope>NUCLEOTIDE SEQUENCE</scope>
    <source>
        <strain evidence="2">CFSAN031162</strain>
        <strain evidence="3">CFSAN042934</strain>
        <strain evidence="4">CFSAN048083</strain>
        <strain evidence="5">CNSV-T3-MD04-1-RV-B</strain>
    </source>
</reference>
<accession>A0A5V2PHB2</accession>
<protein>
    <submittedName>
        <fullName evidence="13">Uncharacterized protein</fullName>
    </submittedName>
</protein>
<organism evidence="13">
    <name type="scientific">Salmonella enterica</name>
    <name type="common">Salmonella choleraesuis</name>
    <dbReference type="NCBI Taxonomy" id="28901"/>
    <lineage>
        <taxon>Bacteria</taxon>
        <taxon>Pseudomonadati</taxon>
        <taxon>Pseudomonadota</taxon>
        <taxon>Gammaproteobacteria</taxon>
        <taxon>Enterobacterales</taxon>
        <taxon>Enterobacteriaceae</taxon>
        <taxon>Salmonella</taxon>
    </lineage>
</organism>
<evidence type="ECO:0000313" key="2">
    <source>
        <dbReference type="EMBL" id="EBP6082285.1"/>
    </source>
</evidence>
<dbReference type="EMBL" id="AAGYZD010000001">
    <property type="protein sequence ID" value="EBT5051310.1"/>
    <property type="molecule type" value="Genomic_DNA"/>
</dbReference>
<name>A0A5V2PHB2_SALER</name>
<dbReference type="EMBL" id="AAGKGE010000002">
    <property type="protein sequence ID" value="EBO9809872.1"/>
    <property type="molecule type" value="Genomic_DNA"/>
</dbReference>
<proteinExistence type="predicted"/>
<evidence type="ECO:0000313" key="4">
    <source>
        <dbReference type="EMBL" id="EBQ7609565.1"/>
    </source>
</evidence>